<dbReference type="PANTHER" id="PTHR33103">
    <property type="entry name" value="OS01G0153900 PROTEIN"/>
    <property type="match status" value="1"/>
</dbReference>
<dbReference type="Pfam" id="PF05056">
    <property type="entry name" value="DUF674"/>
    <property type="match status" value="1"/>
</dbReference>
<protein>
    <submittedName>
        <fullName evidence="2">Uncharacterized protein LOC125316290</fullName>
    </submittedName>
</protein>
<organism evidence="1 2">
    <name type="scientific">Rhodamnia argentea</name>
    <dbReference type="NCBI Taxonomy" id="178133"/>
    <lineage>
        <taxon>Eukaryota</taxon>
        <taxon>Viridiplantae</taxon>
        <taxon>Streptophyta</taxon>
        <taxon>Embryophyta</taxon>
        <taxon>Tracheophyta</taxon>
        <taxon>Spermatophyta</taxon>
        <taxon>Magnoliopsida</taxon>
        <taxon>eudicotyledons</taxon>
        <taxon>Gunneridae</taxon>
        <taxon>Pentapetalae</taxon>
        <taxon>rosids</taxon>
        <taxon>malvids</taxon>
        <taxon>Myrtales</taxon>
        <taxon>Myrtaceae</taxon>
        <taxon>Myrtoideae</taxon>
        <taxon>Myrteae</taxon>
        <taxon>Australasian group</taxon>
        <taxon>Rhodamnia</taxon>
    </lineage>
</organism>
<dbReference type="Proteomes" id="UP000827889">
    <property type="component" value="Chromosome 8"/>
</dbReference>
<accession>A0ABM3HUJ2</accession>
<dbReference type="GeneID" id="125316290"/>
<dbReference type="RefSeq" id="XP_048140256.1">
    <property type="nucleotide sequence ID" value="XM_048284299.1"/>
</dbReference>
<sequence length="239" mass="26171">MSKGKVSLKLLIDMNNRTVLFAEAGKDFVDFLIHILTLPVGQVIRLLTKTGMVGSLGNLYGSVEKLNDVSIKPSKKDILLKPKAPAFLSEIPFLLFDNPPDSTPKASYRCNFSVPYSNCLGYVADDPSAKCPWCNIPMNLECIPVKSPAASAAESDGKGGFVLGEVTYMVMDDLTVDPSPWSTISSITLLKKFNVKDIGLVEEKTVSLGMDEGIKLLRSSLHSKKVLTDVFLGVKRERW</sequence>
<keyword evidence="1" id="KW-1185">Reference proteome</keyword>
<proteinExistence type="predicted"/>
<reference evidence="2" key="1">
    <citation type="submission" date="2025-08" db="UniProtKB">
        <authorList>
            <consortium name="RefSeq"/>
        </authorList>
    </citation>
    <scope>IDENTIFICATION</scope>
    <source>
        <tissue evidence="2">Leaf</tissue>
    </source>
</reference>
<dbReference type="PANTHER" id="PTHR33103:SF19">
    <property type="entry name" value="OS09G0544700 PROTEIN"/>
    <property type="match status" value="1"/>
</dbReference>
<dbReference type="InterPro" id="IPR007750">
    <property type="entry name" value="DUF674"/>
</dbReference>
<evidence type="ECO:0000313" key="1">
    <source>
        <dbReference type="Proteomes" id="UP000827889"/>
    </source>
</evidence>
<evidence type="ECO:0000313" key="2">
    <source>
        <dbReference type="RefSeq" id="XP_048140256.1"/>
    </source>
</evidence>
<name>A0ABM3HUJ2_9MYRT</name>
<gene>
    <name evidence="2" type="primary">LOC125316290</name>
</gene>